<dbReference type="EMBL" id="JABEYC010000260">
    <property type="protein sequence ID" value="KAF4980048.1"/>
    <property type="molecule type" value="Genomic_DNA"/>
</dbReference>
<proteinExistence type="inferred from homology"/>
<organism evidence="2 3">
    <name type="scientific">Fusarium zealandicum</name>
    <dbReference type="NCBI Taxonomy" id="1053134"/>
    <lineage>
        <taxon>Eukaryota</taxon>
        <taxon>Fungi</taxon>
        <taxon>Dikarya</taxon>
        <taxon>Ascomycota</taxon>
        <taxon>Pezizomycotina</taxon>
        <taxon>Sordariomycetes</taxon>
        <taxon>Hypocreomycetidae</taxon>
        <taxon>Hypocreales</taxon>
        <taxon>Nectriaceae</taxon>
        <taxon>Fusarium</taxon>
        <taxon>Fusarium staphyleae species complex</taxon>
    </lineage>
</organism>
<dbReference type="SUPFAM" id="SSF53335">
    <property type="entry name" value="S-adenosyl-L-methionine-dependent methyltransferases"/>
    <property type="match status" value="1"/>
</dbReference>
<comment type="similarity">
    <text evidence="1">Belongs to the methyltransferase superfamily. LaeA methyltransferase family.</text>
</comment>
<reference evidence="2" key="2">
    <citation type="submission" date="2020-05" db="EMBL/GenBank/DDBJ databases">
        <authorList>
            <person name="Kim H.-S."/>
            <person name="Proctor R.H."/>
            <person name="Brown D.W."/>
        </authorList>
    </citation>
    <scope>NUCLEOTIDE SEQUENCE</scope>
    <source>
        <strain evidence="2">NRRL 22465</strain>
    </source>
</reference>
<keyword evidence="3" id="KW-1185">Reference proteome</keyword>
<protein>
    <recommendedName>
        <fullName evidence="4">Methyltransferase</fullName>
    </recommendedName>
</protein>
<dbReference type="OrthoDB" id="2013972at2759"/>
<evidence type="ECO:0008006" key="4">
    <source>
        <dbReference type="Google" id="ProtNLM"/>
    </source>
</evidence>
<evidence type="ECO:0000313" key="2">
    <source>
        <dbReference type="EMBL" id="KAF4980048.1"/>
    </source>
</evidence>
<evidence type="ECO:0000313" key="3">
    <source>
        <dbReference type="Proteomes" id="UP000635477"/>
    </source>
</evidence>
<gene>
    <name evidence="2" type="ORF">FZEAL_3910</name>
</gene>
<sequence length="331" mass="37216">MESQDPDNVLQADDFDSDSAFSVPVTDSLASLRSSIFQYQQENGRTYHAMSAGKYAFPNDQGESERLEIQHNAWLLTLRGSLALCPKGEKGAKRVLDLGTGTGSWAIEYADTFPESEVIGVDLSPTVPSFVPSNCSFEIDDLEKEWTWSKPFDFVFSRVMAGSFQDYDAYIEKAYNAVEPGGWFEMQDIVLPHTSDDNTLVPGTELYRLGHYFVETSAILGRPLDVPAQYKAMMEKAGFVDIEERHFKWPLNTWPKDPHYKEIGAWNFANLDSGLEGLTLALFTRALKWSKEETLVFCAGVRKQLRDLRIHAYLPVIVVYGKKPESAPAKA</sequence>
<dbReference type="Proteomes" id="UP000635477">
    <property type="component" value="Unassembled WGS sequence"/>
</dbReference>
<dbReference type="InterPro" id="IPR029063">
    <property type="entry name" value="SAM-dependent_MTases_sf"/>
</dbReference>
<dbReference type="PANTHER" id="PTHR43591:SF31">
    <property type="entry name" value="LAEA-LIKE, PUTATIVE (AFU_ORTHOLOGUE AFUA_8G01930)-RELATED"/>
    <property type="match status" value="1"/>
</dbReference>
<dbReference type="Pfam" id="PF13489">
    <property type="entry name" value="Methyltransf_23"/>
    <property type="match status" value="1"/>
</dbReference>
<accession>A0A8H4XMH1</accession>
<dbReference type="GO" id="GO:0008168">
    <property type="term" value="F:methyltransferase activity"/>
    <property type="evidence" value="ECO:0007669"/>
    <property type="project" value="TreeGrafter"/>
</dbReference>
<evidence type="ECO:0000256" key="1">
    <source>
        <dbReference type="ARBA" id="ARBA00038158"/>
    </source>
</evidence>
<reference evidence="2" key="1">
    <citation type="journal article" date="2020" name="BMC Genomics">
        <title>Correction to: Identification and distribution of gene clusters required for synthesis of sphingolipid metabolism inhibitors in diverse species of the filamentous fungus Fusarium.</title>
        <authorList>
            <person name="Kim H.S."/>
            <person name="Lohmar J.M."/>
            <person name="Busman M."/>
            <person name="Brown D.W."/>
            <person name="Naumann T.A."/>
            <person name="Divon H.H."/>
            <person name="Lysoe E."/>
            <person name="Uhlig S."/>
            <person name="Proctor R.H."/>
        </authorList>
    </citation>
    <scope>NUCLEOTIDE SEQUENCE</scope>
    <source>
        <strain evidence="2">NRRL 22465</strain>
    </source>
</reference>
<dbReference type="AlphaFoldDB" id="A0A8H4XMH1"/>
<name>A0A8H4XMH1_9HYPO</name>
<dbReference type="Gene3D" id="3.40.50.150">
    <property type="entry name" value="Vaccinia Virus protein VP39"/>
    <property type="match status" value="1"/>
</dbReference>
<dbReference type="PANTHER" id="PTHR43591">
    <property type="entry name" value="METHYLTRANSFERASE"/>
    <property type="match status" value="1"/>
</dbReference>
<dbReference type="CDD" id="cd02440">
    <property type="entry name" value="AdoMet_MTases"/>
    <property type="match status" value="1"/>
</dbReference>
<comment type="caution">
    <text evidence="2">The sequence shown here is derived from an EMBL/GenBank/DDBJ whole genome shotgun (WGS) entry which is preliminary data.</text>
</comment>